<dbReference type="RefSeq" id="WP_256605491.1">
    <property type="nucleotide sequence ID" value="NZ_JANIBL010000004.1"/>
</dbReference>
<evidence type="ECO:0000259" key="1">
    <source>
        <dbReference type="Pfam" id="PF13304"/>
    </source>
</evidence>
<dbReference type="Pfam" id="PF13304">
    <property type="entry name" value="AAA_21"/>
    <property type="match status" value="1"/>
</dbReference>
<dbReference type="InterPro" id="IPR003959">
    <property type="entry name" value="ATPase_AAA_core"/>
</dbReference>
<evidence type="ECO:0000313" key="3">
    <source>
        <dbReference type="EMBL" id="MCQ8116233.1"/>
    </source>
</evidence>
<proteinExistence type="predicted"/>
<dbReference type="EMBL" id="JANIBL010000004">
    <property type="protein sequence ID" value="MCQ8116233.1"/>
    <property type="molecule type" value="Genomic_DNA"/>
</dbReference>
<evidence type="ECO:0000313" key="4">
    <source>
        <dbReference type="Proteomes" id="UP001524570"/>
    </source>
</evidence>
<accession>A0ABT1TN94</accession>
<dbReference type="PANTHER" id="PTHR32182">
    <property type="entry name" value="DNA REPLICATION AND REPAIR PROTEIN RECF"/>
    <property type="match status" value="1"/>
</dbReference>
<feature type="domain" description="Rad50/SbcC-type AAA" evidence="2">
    <location>
        <begin position="6"/>
        <end position="204"/>
    </location>
</feature>
<protein>
    <submittedName>
        <fullName evidence="3">AAA family ATPase</fullName>
    </submittedName>
</protein>
<feature type="domain" description="ATPase AAA-type core" evidence="1">
    <location>
        <begin position="275"/>
        <end position="365"/>
    </location>
</feature>
<dbReference type="Proteomes" id="UP001524570">
    <property type="component" value="Unassembled WGS sequence"/>
</dbReference>
<gene>
    <name evidence="3" type="ORF">NP589_02270</name>
</gene>
<comment type="caution">
    <text evidence="3">The sequence shown here is derived from an EMBL/GenBank/DDBJ whole genome shotgun (WGS) entry which is preliminary data.</text>
</comment>
<keyword evidence="4" id="KW-1185">Reference proteome</keyword>
<organism evidence="3 4">
    <name type="scientific">Methylomonas rosea</name>
    <dbReference type="NCBI Taxonomy" id="2952227"/>
    <lineage>
        <taxon>Bacteria</taxon>
        <taxon>Pseudomonadati</taxon>
        <taxon>Pseudomonadota</taxon>
        <taxon>Gammaproteobacteria</taxon>
        <taxon>Methylococcales</taxon>
        <taxon>Methylococcaceae</taxon>
        <taxon>Methylomonas</taxon>
    </lineage>
</organism>
<name>A0ABT1TN94_9GAMM</name>
<dbReference type="Pfam" id="PF13476">
    <property type="entry name" value="AAA_23"/>
    <property type="match status" value="1"/>
</dbReference>
<dbReference type="PANTHER" id="PTHR32182:SF23">
    <property type="entry name" value="ATP BINDING PROTEIN"/>
    <property type="match status" value="1"/>
</dbReference>
<dbReference type="Gene3D" id="3.40.50.300">
    <property type="entry name" value="P-loop containing nucleotide triphosphate hydrolases"/>
    <property type="match status" value="1"/>
</dbReference>
<evidence type="ECO:0000259" key="2">
    <source>
        <dbReference type="Pfam" id="PF13476"/>
    </source>
</evidence>
<dbReference type="InterPro" id="IPR038729">
    <property type="entry name" value="Rad50/SbcC_AAA"/>
</dbReference>
<sequence length="470" mass="53575">MKLKNLQITNFRCFASLSIDLDKQLTVLVAKNGQGKSSVLDAIRIGLWPFVRGFDLARNPASDTGNNISVDDVRILKMRDRQLARQLPCSIALKGDWNINLVGFERFSKTWEWARIRESEAKGTKTKDKLASKLIKILASIAQAQVRNPESPDTDLPILGYYGTGRLWSQKRLTEAKSAKKNKQNADSYMRLFAYRDCLDPSSSYKHFAEWFAWIFESYREDQIMLAEKGFSPEADSLWKNTIQVIQQAIDSVLLDTGWYKLEYSISHEKSLVLNHEQHGILKVELLSDGIRGVLAMVGDIAYRCIKLNPHLGLHAIKETYGIVMIDEVDMHLHPAWQQTILGSLTMAFPKIQFIVTTHSPQVISTVPSHQIRILDGNNVYSAEAGTQGAEASRILKRIFGVDPRPKNDPNTKLLTEYLDLVYADKWKDEEAITMRTKLDAIYQGNEPELTKADLYIENRQWEQEIEESQ</sequence>
<dbReference type="InterPro" id="IPR027417">
    <property type="entry name" value="P-loop_NTPase"/>
</dbReference>
<reference evidence="3 4" key="1">
    <citation type="submission" date="2022-07" db="EMBL/GenBank/DDBJ databases">
        <title>Methylomonas rivi sp. nov., Methylomonas rosea sp. nov., Methylomonas aureus sp. nov. and Methylomonas subterranea sp. nov., four novel methanotrophs isolated from a freshwater creek and the deep terrestrial subsurface.</title>
        <authorList>
            <person name="Abin C."/>
            <person name="Sankaranarayanan K."/>
            <person name="Garner C."/>
            <person name="Sindelar R."/>
            <person name="Kotary K."/>
            <person name="Garner R."/>
            <person name="Barclay S."/>
            <person name="Lawson P."/>
            <person name="Krumholz L."/>
        </authorList>
    </citation>
    <scope>NUCLEOTIDE SEQUENCE [LARGE SCALE GENOMIC DNA]</scope>
    <source>
        <strain evidence="3 4">WSC-7</strain>
    </source>
</reference>
<dbReference type="SUPFAM" id="SSF52540">
    <property type="entry name" value="P-loop containing nucleoside triphosphate hydrolases"/>
    <property type="match status" value="1"/>
</dbReference>